<comment type="caution">
    <text evidence="4">The sequence shown here is derived from an EMBL/GenBank/DDBJ whole genome shotgun (WGS) entry which is preliminary data.</text>
</comment>
<comment type="similarity">
    <text evidence="1 3">Belongs to the short-chain dehydrogenases/reductases (SDR) family.</text>
</comment>
<dbReference type="PRINTS" id="PR00080">
    <property type="entry name" value="SDRFAMILY"/>
</dbReference>
<dbReference type="PANTHER" id="PTHR43976:SF16">
    <property type="entry name" value="SHORT-CHAIN DEHYDROGENASE_REDUCTASE FAMILY PROTEIN"/>
    <property type="match status" value="1"/>
</dbReference>
<organism evidence="4 5">
    <name type="scientific">Mycena maculata</name>
    <dbReference type="NCBI Taxonomy" id="230809"/>
    <lineage>
        <taxon>Eukaryota</taxon>
        <taxon>Fungi</taxon>
        <taxon>Dikarya</taxon>
        <taxon>Basidiomycota</taxon>
        <taxon>Agaricomycotina</taxon>
        <taxon>Agaricomycetes</taxon>
        <taxon>Agaricomycetidae</taxon>
        <taxon>Agaricales</taxon>
        <taxon>Marasmiineae</taxon>
        <taxon>Mycenaceae</taxon>
        <taxon>Mycena</taxon>
    </lineage>
</organism>
<dbReference type="GO" id="GO:0016491">
    <property type="term" value="F:oxidoreductase activity"/>
    <property type="evidence" value="ECO:0007669"/>
    <property type="project" value="UniProtKB-KW"/>
</dbReference>
<dbReference type="EMBL" id="JARJLG010000003">
    <property type="protein sequence ID" value="KAJ7782375.1"/>
    <property type="molecule type" value="Genomic_DNA"/>
</dbReference>
<dbReference type="InterPro" id="IPR051911">
    <property type="entry name" value="SDR_oxidoreductase"/>
</dbReference>
<evidence type="ECO:0000256" key="2">
    <source>
        <dbReference type="ARBA" id="ARBA00023002"/>
    </source>
</evidence>
<dbReference type="AlphaFoldDB" id="A0AAD7P067"/>
<dbReference type="Gene3D" id="3.40.50.720">
    <property type="entry name" value="NAD(P)-binding Rossmann-like Domain"/>
    <property type="match status" value="1"/>
</dbReference>
<dbReference type="Proteomes" id="UP001215280">
    <property type="component" value="Unassembled WGS sequence"/>
</dbReference>
<name>A0AAD7P067_9AGAR</name>
<protein>
    <submittedName>
        <fullName evidence="4">NAD-P-binding protein</fullName>
    </submittedName>
</protein>
<accession>A0AAD7P067</accession>
<keyword evidence="5" id="KW-1185">Reference proteome</keyword>
<dbReference type="PANTHER" id="PTHR43976">
    <property type="entry name" value="SHORT CHAIN DEHYDROGENASE"/>
    <property type="match status" value="1"/>
</dbReference>
<evidence type="ECO:0000256" key="1">
    <source>
        <dbReference type="ARBA" id="ARBA00006484"/>
    </source>
</evidence>
<proteinExistence type="inferred from homology"/>
<dbReference type="SUPFAM" id="SSF51735">
    <property type="entry name" value="NAD(P)-binding Rossmann-fold domains"/>
    <property type="match status" value="1"/>
</dbReference>
<keyword evidence="2" id="KW-0560">Oxidoreductase</keyword>
<dbReference type="InterPro" id="IPR036291">
    <property type="entry name" value="NAD(P)-bd_dom_sf"/>
</dbReference>
<evidence type="ECO:0000313" key="5">
    <source>
        <dbReference type="Proteomes" id="UP001215280"/>
    </source>
</evidence>
<evidence type="ECO:0000256" key="3">
    <source>
        <dbReference type="RuleBase" id="RU000363"/>
    </source>
</evidence>
<dbReference type="PRINTS" id="PR00081">
    <property type="entry name" value="GDHRDH"/>
</dbReference>
<evidence type="ECO:0000313" key="4">
    <source>
        <dbReference type="EMBL" id="KAJ7782375.1"/>
    </source>
</evidence>
<dbReference type="Pfam" id="PF00106">
    <property type="entry name" value="adh_short"/>
    <property type="match status" value="1"/>
</dbReference>
<dbReference type="InterPro" id="IPR002347">
    <property type="entry name" value="SDR_fam"/>
</dbReference>
<reference evidence="4" key="1">
    <citation type="submission" date="2023-03" db="EMBL/GenBank/DDBJ databases">
        <title>Massive genome expansion in bonnet fungi (Mycena s.s.) driven by repeated elements and novel gene families across ecological guilds.</title>
        <authorList>
            <consortium name="Lawrence Berkeley National Laboratory"/>
            <person name="Harder C.B."/>
            <person name="Miyauchi S."/>
            <person name="Viragh M."/>
            <person name="Kuo A."/>
            <person name="Thoen E."/>
            <person name="Andreopoulos B."/>
            <person name="Lu D."/>
            <person name="Skrede I."/>
            <person name="Drula E."/>
            <person name="Henrissat B."/>
            <person name="Morin E."/>
            <person name="Kohler A."/>
            <person name="Barry K."/>
            <person name="LaButti K."/>
            <person name="Morin E."/>
            <person name="Salamov A."/>
            <person name="Lipzen A."/>
            <person name="Mereny Z."/>
            <person name="Hegedus B."/>
            <person name="Baldrian P."/>
            <person name="Stursova M."/>
            <person name="Weitz H."/>
            <person name="Taylor A."/>
            <person name="Grigoriev I.V."/>
            <person name="Nagy L.G."/>
            <person name="Martin F."/>
            <person name="Kauserud H."/>
        </authorList>
    </citation>
    <scope>NUCLEOTIDE SEQUENCE</scope>
    <source>
        <strain evidence="4">CBHHK188m</strain>
    </source>
</reference>
<gene>
    <name evidence="4" type="ORF">DFH07DRAFT_790438</name>
</gene>
<sequence length="300" mass="31880">MSSPRVWLITGANSGFGLSLAQYVLAQGDQVIAAVRKLSSIPDSIKAAQPVALDLNASDSEIKRAGAEALKLFGRVDVLVNNAGYCLTGYTEELDDADIKSEFQANFFGAISLTQALLPAFRAQKSGHILNLSSVAAVAGGAPFSMYNASKAALEAATEALSSELAPFNVRALIIEPGYFPTNFLATAGANGVRPERATGAYPDISEAPAQYAARHLASKQVGDLSKAAARLFEVVNGTGLAKAFVDSGRRDFVRVPLGPDCGTRIQAKLRVLSENFEATEAIWRSTDMDEEKFNKFAQQ</sequence>